<protein>
    <submittedName>
        <fullName evidence="1">Uncharacterized protein</fullName>
    </submittedName>
</protein>
<dbReference type="AlphaFoldDB" id="A0A919VGE5"/>
<accession>A0A919VGE5</accession>
<keyword evidence="2" id="KW-1185">Reference proteome</keyword>
<dbReference type="EMBL" id="BOPZ01000007">
    <property type="protein sequence ID" value="GIM28546.1"/>
    <property type="molecule type" value="Genomic_DNA"/>
</dbReference>
<dbReference type="RefSeq" id="WP_212903271.1">
    <property type="nucleotide sequence ID" value="NZ_BOPZ01000007.1"/>
</dbReference>
<organism evidence="1 2">
    <name type="scientific">Clostridium polyendosporum</name>
    <dbReference type="NCBI Taxonomy" id="69208"/>
    <lineage>
        <taxon>Bacteria</taxon>
        <taxon>Bacillati</taxon>
        <taxon>Bacillota</taxon>
        <taxon>Clostridia</taxon>
        <taxon>Eubacteriales</taxon>
        <taxon>Clostridiaceae</taxon>
        <taxon>Clostridium</taxon>
    </lineage>
</organism>
<evidence type="ECO:0000313" key="2">
    <source>
        <dbReference type="Proteomes" id="UP000679179"/>
    </source>
</evidence>
<proteinExistence type="predicted"/>
<gene>
    <name evidence="1" type="ORF">CPJCM30710_12120</name>
</gene>
<name>A0A919VGE5_9CLOT</name>
<reference evidence="1" key="1">
    <citation type="submission" date="2021-03" db="EMBL/GenBank/DDBJ databases">
        <title>Taxonomic study of Clostridium polyendosporum from meadow-gley soil under rice.</title>
        <authorList>
            <person name="Kobayashi H."/>
            <person name="Tanizawa Y."/>
            <person name="Yagura M."/>
        </authorList>
    </citation>
    <scope>NUCLEOTIDE SEQUENCE</scope>
    <source>
        <strain evidence="1">JCM 30710</strain>
    </source>
</reference>
<sequence>MKNLDEILLEEAKKAITELNKDHAQISTIKIIEKITGLPYSLSYSTNNIGLAGFLSAHQKELGIEFLNYEHVTINNHKTSTVIWRLM</sequence>
<comment type="caution">
    <text evidence="1">The sequence shown here is derived from an EMBL/GenBank/DDBJ whole genome shotgun (WGS) entry which is preliminary data.</text>
</comment>
<evidence type="ECO:0000313" key="1">
    <source>
        <dbReference type="EMBL" id="GIM28546.1"/>
    </source>
</evidence>
<dbReference type="Proteomes" id="UP000679179">
    <property type="component" value="Unassembled WGS sequence"/>
</dbReference>